<keyword evidence="1" id="KW-1185">Reference proteome</keyword>
<organism evidence="2">
    <name type="scientific">Strongyloides stercoralis</name>
    <name type="common">Threadworm</name>
    <dbReference type="NCBI Taxonomy" id="6248"/>
    <lineage>
        <taxon>Eukaryota</taxon>
        <taxon>Metazoa</taxon>
        <taxon>Ecdysozoa</taxon>
        <taxon>Nematoda</taxon>
        <taxon>Chromadorea</taxon>
        <taxon>Rhabditida</taxon>
        <taxon>Tylenchina</taxon>
        <taxon>Panagrolaimomorpha</taxon>
        <taxon>Strongyloidoidea</taxon>
        <taxon>Strongyloididae</taxon>
        <taxon>Strongyloides</taxon>
    </lineage>
</organism>
<dbReference type="WBParaSite" id="TCONS_00013236.p1">
    <property type="protein sequence ID" value="TCONS_00013236.p1"/>
    <property type="gene ID" value="XLOC_009048"/>
</dbReference>
<reference evidence="2" key="1">
    <citation type="submission" date="2015-08" db="UniProtKB">
        <authorList>
            <consortium name="WormBaseParasite"/>
        </authorList>
    </citation>
    <scope>IDENTIFICATION</scope>
</reference>
<protein>
    <submittedName>
        <fullName evidence="2">HTH OST-type domain-containing protein</fullName>
    </submittedName>
</protein>
<dbReference type="Proteomes" id="UP000035681">
    <property type="component" value="Unplaced"/>
</dbReference>
<name>A0A0K0EF36_STRER</name>
<dbReference type="WBParaSite" id="SSTP_0000810100.1">
    <property type="protein sequence ID" value="SSTP_0000810100.1"/>
    <property type="gene ID" value="SSTP_0000810100"/>
</dbReference>
<evidence type="ECO:0000313" key="1">
    <source>
        <dbReference type="Proteomes" id="UP000035681"/>
    </source>
</evidence>
<proteinExistence type="predicted"/>
<dbReference type="AlphaFoldDB" id="A0A0K0EF36"/>
<sequence>MKNSIMDWNRKIDGGWKELQLSSVINDKNVYNDSKGLLNNEKTLKDSTNVSLFNENNTKQLFNKDLKNYGNYNSIRNSSIEDRTDIEIYSNDSMDKNNVDGIYVKLATKKDVKLPSNNSRKRQNVKNVDNKTINYYVNNDDTSISGPYKKNDYKLNDHVYVSNNTETKKNQPSKVFAFSDTEILLSMECGSQISPPRKKICYSRCLKKTSSKRLIRPFIDKNNATMESLTNISSFNKNDNDSYDMIDETLSLLDEHGNYNNIENDENKESKCNFLKGNNCDSEAFGYYLKSNIFNTKILSTISGENEEFEEFDVDNYKNNKENVDFSFLSETGEKVDKYVNNFLYKRIERLKLTNAQNLLLEKDNFVASNITTCQDENNENNKHIKEVSFDNDENNFENLRVYKTIVKASKENMLIQSAKGKYTPISPLATYSQPLKEIKFFELYKDAGFYNLYPYPKTLFNINSNNIFVDPLKMLPHEGHLFASFFSYFKQSNSFQKEENNYLNLNKNSDKQLKERNLPQIQNESLSGSEVTPNINCNFFNNNQSSYGNSSNSFNNERNLFNKYF</sequence>
<evidence type="ECO:0000313" key="2">
    <source>
        <dbReference type="WBParaSite" id="SSTP_0000810100.1"/>
    </source>
</evidence>
<accession>A0A0K0EF36</accession>